<organism evidence="2 3">
    <name type="scientific">Nelumbo nucifera</name>
    <name type="common">Sacred lotus</name>
    <dbReference type="NCBI Taxonomy" id="4432"/>
    <lineage>
        <taxon>Eukaryota</taxon>
        <taxon>Viridiplantae</taxon>
        <taxon>Streptophyta</taxon>
        <taxon>Embryophyta</taxon>
        <taxon>Tracheophyta</taxon>
        <taxon>Spermatophyta</taxon>
        <taxon>Magnoliopsida</taxon>
        <taxon>Proteales</taxon>
        <taxon>Nelumbonaceae</taxon>
        <taxon>Nelumbo</taxon>
    </lineage>
</organism>
<dbReference type="Proteomes" id="UP000607653">
    <property type="component" value="Unassembled WGS sequence"/>
</dbReference>
<dbReference type="EMBL" id="DUZY01000132">
    <property type="protein sequence ID" value="DAD49427.1"/>
    <property type="molecule type" value="Genomic_DNA"/>
</dbReference>
<evidence type="ECO:0000313" key="3">
    <source>
        <dbReference type="Proteomes" id="UP000607653"/>
    </source>
</evidence>
<feature type="region of interest" description="Disordered" evidence="1">
    <location>
        <begin position="15"/>
        <end position="51"/>
    </location>
</feature>
<keyword evidence="3" id="KW-1185">Reference proteome</keyword>
<accession>A0A822ZX03</accession>
<sequence>MKEKGEITLKLVDVKTKQGKSRPEKGRKKRNTKGQANMDKCNGKANRSRVGGRNCINHTAEMKNKK</sequence>
<protein>
    <submittedName>
        <fullName evidence="2">Uncharacterized protein</fullName>
    </submittedName>
</protein>
<gene>
    <name evidence="2" type="ORF">HUJ06_031979</name>
</gene>
<proteinExistence type="predicted"/>
<evidence type="ECO:0000256" key="1">
    <source>
        <dbReference type="SAM" id="MobiDB-lite"/>
    </source>
</evidence>
<feature type="compositionally biased region" description="Basic and acidic residues" evidence="1">
    <location>
        <begin position="15"/>
        <end position="24"/>
    </location>
</feature>
<dbReference type="AlphaFoldDB" id="A0A822ZX03"/>
<evidence type="ECO:0000313" key="2">
    <source>
        <dbReference type="EMBL" id="DAD49427.1"/>
    </source>
</evidence>
<comment type="caution">
    <text evidence="2">The sequence shown here is derived from an EMBL/GenBank/DDBJ whole genome shotgun (WGS) entry which is preliminary data.</text>
</comment>
<name>A0A822ZX03_NELNU</name>
<reference evidence="2 3" key="1">
    <citation type="journal article" date="2020" name="Mol. Biol. Evol.">
        <title>Distinct Expression and Methylation Patterns for Genes with Different Fates following a Single Whole-Genome Duplication in Flowering Plants.</title>
        <authorList>
            <person name="Shi T."/>
            <person name="Rahmani R.S."/>
            <person name="Gugger P.F."/>
            <person name="Wang M."/>
            <person name="Li H."/>
            <person name="Zhang Y."/>
            <person name="Li Z."/>
            <person name="Wang Q."/>
            <person name="Van de Peer Y."/>
            <person name="Marchal K."/>
            <person name="Chen J."/>
        </authorList>
    </citation>
    <scope>NUCLEOTIDE SEQUENCE [LARGE SCALE GENOMIC DNA]</scope>
    <source>
        <tissue evidence="2">Leaf</tissue>
    </source>
</reference>